<organism evidence="1">
    <name type="scientific">Ignisphaera aggregans</name>
    <dbReference type="NCBI Taxonomy" id="334771"/>
    <lineage>
        <taxon>Archaea</taxon>
        <taxon>Thermoproteota</taxon>
        <taxon>Thermoprotei</taxon>
        <taxon>Desulfurococcales</taxon>
        <taxon>Desulfurococcaceae</taxon>
        <taxon>Ignisphaera</taxon>
    </lineage>
</organism>
<sequence length="124" mass="14223">MISIKKDKNGCEISLVEFLNRDNGHGLRIVVSQNNKVEIYGFGSGFPSYINMFQGNGTWHWATVEDERIGRFMKMHINSCEDVANVIYTVVSMTKDPVLMLFAEKFVKRYSMHGRVHCIDIEST</sequence>
<name>A0A7J2U551_9CREN</name>
<gene>
    <name evidence="1" type="ORF">ENO26_07465</name>
</gene>
<dbReference type="AlphaFoldDB" id="A0A7J2U551"/>
<reference evidence="1" key="1">
    <citation type="journal article" date="2020" name="mSystems">
        <title>Genome- and Community-Level Interaction Insights into Carbon Utilization and Element Cycling Functions of Hydrothermarchaeota in Hydrothermal Sediment.</title>
        <authorList>
            <person name="Zhou Z."/>
            <person name="Liu Y."/>
            <person name="Xu W."/>
            <person name="Pan J."/>
            <person name="Luo Z.H."/>
            <person name="Li M."/>
        </authorList>
    </citation>
    <scope>NUCLEOTIDE SEQUENCE [LARGE SCALE GENOMIC DNA]</scope>
    <source>
        <strain evidence="1">SpSt-125</strain>
    </source>
</reference>
<accession>A0A7J2U551</accession>
<proteinExistence type="predicted"/>
<comment type="caution">
    <text evidence="1">The sequence shown here is derived from an EMBL/GenBank/DDBJ whole genome shotgun (WGS) entry which is preliminary data.</text>
</comment>
<evidence type="ECO:0000313" key="1">
    <source>
        <dbReference type="EMBL" id="HEM67383.1"/>
    </source>
</evidence>
<dbReference type="EMBL" id="DSEU01000047">
    <property type="protein sequence ID" value="HEM67383.1"/>
    <property type="molecule type" value="Genomic_DNA"/>
</dbReference>
<protein>
    <submittedName>
        <fullName evidence="1">Uncharacterized protein</fullName>
    </submittedName>
</protein>